<keyword evidence="3" id="KW-1185">Reference proteome</keyword>
<accession>A0AAN4UQ25</accession>
<evidence type="ECO:0000313" key="3">
    <source>
        <dbReference type="Proteomes" id="UP000199541"/>
    </source>
</evidence>
<dbReference type="Gene3D" id="1.10.3230.30">
    <property type="entry name" value="Phage gp6-like head-tail connector protein"/>
    <property type="match status" value="1"/>
</dbReference>
<evidence type="ECO:0000313" key="2">
    <source>
        <dbReference type="EMBL" id="SDW63986.1"/>
    </source>
</evidence>
<organism evidence="1 4">
    <name type="scientific">Allgaiera indica</name>
    <dbReference type="NCBI Taxonomy" id="765699"/>
    <lineage>
        <taxon>Bacteria</taxon>
        <taxon>Pseudomonadati</taxon>
        <taxon>Pseudomonadota</taxon>
        <taxon>Alphaproteobacteria</taxon>
        <taxon>Rhodobacterales</taxon>
        <taxon>Paracoccaceae</taxon>
        <taxon>Allgaiera</taxon>
    </lineage>
</organism>
<name>A0AAN4UQ25_9RHOB</name>
<protein>
    <recommendedName>
        <fullName evidence="5">Phage gp6-like head-tail connector protein</fullName>
    </recommendedName>
</protein>
<dbReference type="NCBIfam" id="TIGR02215">
    <property type="entry name" value="phage_chp_gp8"/>
    <property type="match status" value="1"/>
</dbReference>
<dbReference type="Proteomes" id="UP000199541">
    <property type="component" value="Unassembled WGS sequence"/>
</dbReference>
<evidence type="ECO:0000313" key="1">
    <source>
        <dbReference type="EMBL" id="GHE00305.1"/>
    </source>
</evidence>
<dbReference type="EMBL" id="BNAB01000004">
    <property type="protein sequence ID" value="GHE00305.1"/>
    <property type="molecule type" value="Genomic_DNA"/>
</dbReference>
<comment type="caution">
    <text evidence="1">The sequence shown here is derived from an EMBL/GenBank/DDBJ whole genome shotgun (WGS) entry which is preliminary data.</text>
</comment>
<proteinExistence type="predicted"/>
<dbReference type="AlphaFoldDB" id="A0AAN4UQ25"/>
<evidence type="ECO:0000313" key="4">
    <source>
        <dbReference type="Proteomes" id="UP000634647"/>
    </source>
</evidence>
<dbReference type="NCBIfam" id="TIGR01560">
    <property type="entry name" value="put_DNA_pack"/>
    <property type="match status" value="1"/>
</dbReference>
<reference evidence="1" key="3">
    <citation type="submission" date="2023-06" db="EMBL/GenBank/DDBJ databases">
        <authorList>
            <person name="Sun Q."/>
            <person name="Zhou Y."/>
        </authorList>
    </citation>
    <scope>NUCLEOTIDE SEQUENCE</scope>
    <source>
        <strain evidence="1">CGMCC 1.10859</strain>
    </source>
</reference>
<dbReference type="InterPro" id="IPR006450">
    <property type="entry name" value="Phage_HK97_gp6-like"/>
</dbReference>
<reference evidence="1" key="1">
    <citation type="journal article" date="2014" name="Int. J. Syst. Evol. Microbiol.">
        <title>Complete genome sequence of Corynebacterium casei LMG S-19264T (=DSM 44701T), isolated from a smear-ripened cheese.</title>
        <authorList>
            <consortium name="US DOE Joint Genome Institute (JGI-PGF)"/>
            <person name="Walter F."/>
            <person name="Albersmeier A."/>
            <person name="Kalinowski J."/>
            <person name="Ruckert C."/>
        </authorList>
    </citation>
    <scope>NUCLEOTIDE SEQUENCE</scope>
    <source>
        <strain evidence="1">CGMCC 1.10859</strain>
    </source>
</reference>
<dbReference type="Proteomes" id="UP000634647">
    <property type="component" value="Unassembled WGS sequence"/>
</dbReference>
<sequence>MMTLIEQSPVPVAVLPVAEFKDHLRLGTGFADDAVQDGLAEGYLRSALAAIEGRIGKALISRDFSWGVSYWRDPEGQALPLAPVSAVAALVLVDAAGIQTPADPAAYRLVKDSQRPRIAATGLALPTIPTGGEARITFTAGFGPAWTDVPADLRQAVLLLATGYYENRHDAGGPRDAMPFGVMALIERWRTVRVLGGGQA</sequence>
<dbReference type="RefSeq" id="WP_308430843.1">
    <property type="nucleotide sequence ID" value="NZ_BNAB01000004.1"/>
</dbReference>
<reference evidence="2 3" key="2">
    <citation type="submission" date="2016-10" db="EMBL/GenBank/DDBJ databases">
        <authorList>
            <person name="Varghese N."/>
            <person name="Submissions S."/>
        </authorList>
    </citation>
    <scope>NUCLEOTIDE SEQUENCE [LARGE SCALE GENOMIC DNA]</scope>
    <source>
        <strain evidence="2 3">DSM 24802</strain>
    </source>
</reference>
<dbReference type="CDD" id="cd08054">
    <property type="entry name" value="gp6"/>
    <property type="match status" value="1"/>
</dbReference>
<gene>
    <name evidence="1" type="ORF">GCM10008024_11280</name>
    <name evidence="2" type="ORF">SAMN05444006_105185</name>
</gene>
<dbReference type="InterPro" id="IPR011738">
    <property type="entry name" value="Phage_CHP"/>
</dbReference>
<dbReference type="EMBL" id="FNOB01000005">
    <property type="protein sequence ID" value="SDW63986.1"/>
    <property type="molecule type" value="Genomic_DNA"/>
</dbReference>
<evidence type="ECO:0008006" key="5">
    <source>
        <dbReference type="Google" id="ProtNLM"/>
    </source>
</evidence>